<dbReference type="InterPro" id="IPR008928">
    <property type="entry name" value="6-hairpin_glycosidase_sf"/>
</dbReference>
<comment type="caution">
    <text evidence="2">The sequence shown here is derived from an EMBL/GenBank/DDBJ whole genome shotgun (WGS) entry which is preliminary data.</text>
</comment>
<dbReference type="Gene3D" id="1.50.10.10">
    <property type="match status" value="2"/>
</dbReference>
<dbReference type="Proteomes" id="UP001057702">
    <property type="component" value="Unassembled WGS sequence"/>
</dbReference>
<name>A0ABT1PNL1_9ACTN</name>
<dbReference type="InterPro" id="IPR012341">
    <property type="entry name" value="6hp_glycosidase-like_sf"/>
</dbReference>
<evidence type="ECO:0000313" key="2">
    <source>
        <dbReference type="EMBL" id="MCQ4079262.1"/>
    </source>
</evidence>
<dbReference type="SUPFAM" id="SSF48208">
    <property type="entry name" value="Six-hairpin glycosidases"/>
    <property type="match status" value="1"/>
</dbReference>
<protein>
    <submittedName>
        <fullName evidence="2">Sugar ABC transporter permease</fullName>
    </submittedName>
</protein>
<dbReference type="EMBL" id="JANFNG010000001">
    <property type="protein sequence ID" value="MCQ4079262.1"/>
    <property type="molecule type" value="Genomic_DNA"/>
</dbReference>
<accession>A0ABT1PNL1</accession>
<evidence type="ECO:0000256" key="1">
    <source>
        <dbReference type="SAM" id="Phobius"/>
    </source>
</evidence>
<organism evidence="2 3">
    <name type="scientific">Streptomyces humicola</name>
    <dbReference type="NCBI Taxonomy" id="2953240"/>
    <lineage>
        <taxon>Bacteria</taxon>
        <taxon>Bacillati</taxon>
        <taxon>Actinomycetota</taxon>
        <taxon>Actinomycetes</taxon>
        <taxon>Kitasatosporales</taxon>
        <taxon>Streptomycetaceae</taxon>
        <taxon>Streptomyces</taxon>
    </lineage>
</organism>
<keyword evidence="1" id="KW-0812">Transmembrane</keyword>
<proteinExistence type="predicted"/>
<evidence type="ECO:0000313" key="3">
    <source>
        <dbReference type="Proteomes" id="UP001057702"/>
    </source>
</evidence>
<keyword evidence="1" id="KW-1133">Transmembrane helix</keyword>
<keyword evidence="3" id="KW-1185">Reference proteome</keyword>
<keyword evidence="1" id="KW-0472">Membrane</keyword>
<sequence length="338" mass="35877">MWAERALTAVFERVGTTADEVGERFPLYAEPGTGRWTTTSRGSWTGGFWAGMLWLRALASGAAHDHEAAAVCSARLAYWVEQDTAARGLVLWYGTAPDAGLRDRAARACLAAYDPALGIVPWGSAFGGERLLARADGVPGLVPLLACAPGGAVAAYRHLVRHLELCLAEEPPRPAWRALPGGGWAAYDEPAPGWSRTVAWLLLGVADGIHCLPPQKRANGLWDAVDRLIGMRLADRTPLIPQQPLDTSAAAIEAVAALKLATLVREGGREDVSRHLTLRAEAILQRLGSVHLSPSGGLIDGCYDAAHGVAVRHELVWGDFFLALGLAIVTGLVGPFAV</sequence>
<gene>
    <name evidence="2" type="ORF">NGB36_01210</name>
</gene>
<dbReference type="RefSeq" id="WP_255918505.1">
    <property type="nucleotide sequence ID" value="NZ_JANFNG010000001.1"/>
</dbReference>
<reference evidence="2" key="1">
    <citation type="submission" date="2022-06" db="EMBL/GenBank/DDBJ databases">
        <title>Draft genome sequence of Streptomyces sp. RB6PN25 isolated from peat swamp forest in Thailand.</title>
        <authorList>
            <person name="Duangmal K."/>
            <person name="Klaysubun C."/>
        </authorList>
    </citation>
    <scope>NUCLEOTIDE SEQUENCE</scope>
    <source>
        <strain evidence="2">RB6PN25</strain>
    </source>
</reference>
<feature type="transmembrane region" description="Helical" evidence="1">
    <location>
        <begin position="315"/>
        <end position="337"/>
    </location>
</feature>